<sequence>MNYKEVSPDEFDELYKHPEAQEPNTVYGAQFDSYFEVMDHSIEHANFIFKSRHDARRHVTNKYPGNELTEQMDLFQLT</sequence>
<dbReference type="EMBL" id="NPEZ01000003">
    <property type="protein sequence ID" value="OZT77139.1"/>
    <property type="molecule type" value="Genomic_DNA"/>
</dbReference>
<comment type="caution">
    <text evidence="1">The sequence shown here is derived from an EMBL/GenBank/DDBJ whole genome shotgun (WGS) entry which is preliminary data.</text>
</comment>
<protein>
    <submittedName>
        <fullName evidence="1">Uncharacterized protein</fullName>
    </submittedName>
</protein>
<dbReference type="Proteomes" id="UP000216682">
    <property type="component" value="Unassembled WGS sequence"/>
</dbReference>
<dbReference type="AlphaFoldDB" id="A0A265E6B7"/>
<gene>
    <name evidence="1" type="ORF">CFN03_08675</name>
</gene>
<proteinExistence type="predicted"/>
<evidence type="ECO:0000313" key="2">
    <source>
        <dbReference type="Proteomes" id="UP000216682"/>
    </source>
</evidence>
<evidence type="ECO:0000313" key="1">
    <source>
        <dbReference type="EMBL" id="OZT77139.1"/>
    </source>
</evidence>
<organism evidence="1 2">
    <name type="scientific">Salinicoccus roseus</name>
    <dbReference type="NCBI Taxonomy" id="45670"/>
    <lineage>
        <taxon>Bacteria</taxon>
        <taxon>Bacillati</taxon>
        <taxon>Bacillota</taxon>
        <taxon>Bacilli</taxon>
        <taxon>Bacillales</taxon>
        <taxon>Staphylococcaceae</taxon>
        <taxon>Salinicoccus</taxon>
    </lineage>
</organism>
<dbReference type="RefSeq" id="WP_094906662.1">
    <property type="nucleotide sequence ID" value="NZ_CANNAG010000002.1"/>
</dbReference>
<reference evidence="1 2" key="1">
    <citation type="submission" date="2017-07" db="EMBL/GenBank/DDBJ databases">
        <title>Shotgun whole genome sequences of three halophilic bacterial isolates.</title>
        <authorList>
            <person name="Pozzo T."/>
            <person name="Higdon S.M."/>
            <person name="Quillaguaman J."/>
        </authorList>
    </citation>
    <scope>NUCLEOTIDE SEQUENCE [LARGE SCALE GENOMIC DNA]</scope>
    <source>
        <strain evidence="1 2">BU-1</strain>
    </source>
</reference>
<name>A0A265E6B7_9STAP</name>
<accession>A0A265E6B7</accession>